<dbReference type="GeneID" id="29069719"/>
<evidence type="ECO:0000256" key="1">
    <source>
        <dbReference type="SAM" id="Phobius"/>
    </source>
</evidence>
<name>A0A1C9CAW7_9FLOR</name>
<keyword evidence="1" id="KW-0472">Membrane</keyword>
<dbReference type="Gene3D" id="3.10.20.310">
    <property type="entry name" value="membrane protein fhac"/>
    <property type="match status" value="1"/>
</dbReference>
<dbReference type="AlphaFoldDB" id="A0A1C9CAW7"/>
<organism evidence="2">
    <name type="scientific">Ahnfeltia plicata</name>
    <dbReference type="NCBI Taxonomy" id="28023"/>
    <lineage>
        <taxon>Eukaryota</taxon>
        <taxon>Rhodophyta</taxon>
        <taxon>Florideophyceae</taxon>
        <taxon>Ahnfeltiophycidae</taxon>
        <taxon>Ahnfeltiales</taxon>
        <taxon>Ahnfeltiaceae</taxon>
        <taxon>Ahnfeltia</taxon>
    </lineage>
</organism>
<evidence type="ECO:0008006" key="3">
    <source>
        <dbReference type="Google" id="ProtNLM"/>
    </source>
</evidence>
<gene>
    <name evidence="2" type="primary">ORF745</name>
    <name evidence="2" type="ORF">Ahnf_055</name>
</gene>
<keyword evidence="1" id="KW-1133">Transmembrane helix</keyword>
<feature type="transmembrane region" description="Helical" evidence="1">
    <location>
        <begin position="12"/>
        <end position="37"/>
    </location>
</feature>
<keyword evidence="2" id="KW-0934">Plastid</keyword>
<keyword evidence="1" id="KW-0812">Transmembrane</keyword>
<protein>
    <recommendedName>
        <fullName evidence="3">POTRA domain-containing protein</fullName>
    </recommendedName>
</protein>
<geneLocation type="plastid" evidence="2"/>
<dbReference type="RefSeq" id="YP_009293852.1">
    <property type="nucleotide sequence ID" value="NC_031145.1"/>
</dbReference>
<sequence>MINKSKLMKKAKLHIFCFTDIIKILNYIFILLSLFLLQKNYQGQIVCNLAKGNKYPAFSLNTVPFNKNKSKIIEAVIVHGINNITIKNRVLSYLRVKTAILKNKKIAQVHVLNILNCLKDSGFFTSIKSSTNLNNNKIQIHIHLCINPIVQRIKIIKLSTLQIPETYTLSLLSFQLGLPKNFRLISNSLGKIRYWYLARGFRWVKVELSDQSDIPSEISININEGIIGRSKLTCIDCDNEKKTSLLNQLIRKELNINVGNVLNSYRLESGIIRLREQKIISNCSYKVNNNANQLVISLHYSQVRGTTTCFFNRVYIISETLQNLLNYKIRNSLHYILDKQITYGSPNRFSPILTEIIYPNDSRINYAITRLMLFNIQKSALLFYRWSFENISFFSSNYLGFRHYLYNSIIKNNTLLIEMRLHYLFLLFNFDYLHPLLKPNNKNYGHINVSIFKKISELYNNKLFILLQKSNDKNIHEPYSIIQLRGVKIDCGHQLFTKISALENLLIQNLFYQYKYLYKNVSLWNLRNFTTNYNYDALHKLNRIIKQNLICIKTKLKYDTIDLTYRLKPAKLFVIQSKYFIPTRLNYFKQKKRQNENYCNELNIKYKQISSIPQILNLKHENALVLCSQLNVLIGNKNYLPFYKDFMLVKPNITDKYSNDLVKPILGFYLLSMEYHILTPYYLSLFVFTEYTKNLKLMMHNPIQNYIQRDISENIFNNFIDGMHIGLGVQLNIPIQKIPSLRLEYSINIKGKQSLHTRLITI</sequence>
<reference evidence="2" key="1">
    <citation type="journal article" date="2016" name="BMC Biol.">
        <title>Parallel evolution of highly conserved plastid genome architecture in red seaweeds and seed plants.</title>
        <authorList>
            <person name="Lee J."/>
            <person name="Cho C.H."/>
            <person name="Park S.I."/>
            <person name="Choi J.W."/>
            <person name="Song H.S."/>
            <person name="West J.A."/>
            <person name="Bhattacharya D."/>
            <person name="Yoon H.S."/>
        </authorList>
    </citation>
    <scope>NUCLEOTIDE SEQUENCE</scope>
</reference>
<proteinExistence type="predicted"/>
<evidence type="ECO:0000313" key="2">
    <source>
        <dbReference type="EMBL" id="AOM65540.1"/>
    </source>
</evidence>
<accession>A0A1C9CAW7</accession>
<dbReference type="EMBL" id="KX284715">
    <property type="protein sequence ID" value="AOM65540.1"/>
    <property type="molecule type" value="Genomic_DNA"/>
</dbReference>